<dbReference type="InterPro" id="IPR001075">
    <property type="entry name" value="NIF_FeS_clus_asmbl_NifU_C"/>
</dbReference>
<dbReference type="InterPro" id="IPR034904">
    <property type="entry name" value="FSCA_dom_sf"/>
</dbReference>
<name>A0A7V3PSL7_UNCW3</name>
<dbReference type="EMBL" id="DTMZ01000026">
    <property type="protein sequence ID" value="HGD12749.1"/>
    <property type="molecule type" value="Genomic_DNA"/>
</dbReference>
<evidence type="ECO:0000256" key="1">
    <source>
        <dbReference type="ARBA" id="ARBA00006420"/>
    </source>
</evidence>
<accession>A0A7V3PSL7</accession>
<reference evidence="3" key="1">
    <citation type="journal article" date="2020" name="mSystems">
        <title>Genome- and Community-Level Interaction Insights into Carbon Utilization and Element Cycling Functions of Hydrothermarchaeota in Hydrothermal Sediment.</title>
        <authorList>
            <person name="Zhou Z."/>
            <person name="Liu Y."/>
            <person name="Xu W."/>
            <person name="Pan J."/>
            <person name="Luo Z.H."/>
            <person name="Li M."/>
        </authorList>
    </citation>
    <scope>NUCLEOTIDE SEQUENCE [LARGE SCALE GENOMIC DNA]</scope>
    <source>
        <strain evidence="3">SpSt-914</strain>
    </source>
</reference>
<dbReference type="PANTHER" id="PTHR11178">
    <property type="entry name" value="IRON-SULFUR CLUSTER SCAFFOLD PROTEIN NFU-RELATED"/>
    <property type="match status" value="1"/>
</dbReference>
<dbReference type="AlphaFoldDB" id="A0A7V3PSL7"/>
<evidence type="ECO:0000259" key="2">
    <source>
        <dbReference type="Pfam" id="PF01106"/>
    </source>
</evidence>
<protein>
    <submittedName>
        <fullName evidence="3">NifU family protein</fullName>
    </submittedName>
</protein>
<proteinExistence type="inferred from homology"/>
<dbReference type="GO" id="GO:0005506">
    <property type="term" value="F:iron ion binding"/>
    <property type="evidence" value="ECO:0007669"/>
    <property type="project" value="InterPro"/>
</dbReference>
<organism evidence="3">
    <name type="scientific">candidate division WOR-3 bacterium</name>
    <dbReference type="NCBI Taxonomy" id="2052148"/>
    <lineage>
        <taxon>Bacteria</taxon>
        <taxon>Bacteria division WOR-3</taxon>
    </lineage>
</organism>
<comment type="similarity">
    <text evidence="1">Belongs to the NifU family.</text>
</comment>
<dbReference type="SUPFAM" id="SSF117916">
    <property type="entry name" value="Fe-S cluster assembly (FSCA) domain-like"/>
    <property type="match status" value="1"/>
</dbReference>
<dbReference type="Gene3D" id="3.30.300.130">
    <property type="entry name" value="Fe-S cluster assembly (FSCA)"/>
    <property type="match status" value="1"/>
</dbReference>
<dbReference type="GO" id="GO:0051536">
    <property type="term" value="F:iron-sulfur cluster binding"/>
    <property type="evidence" value="ECO:0007669"/>
    <property type="project" value="InterPro"/>
</dbReference>
<comment type="caution">
    <text evidence="3">The sequence shown here is derived from an EMBL/GenBank/DDBJ whole genome shotgun (WGS) entry which is preliminary data.</text>
</comment>
<gene>
    <name evidence="3" type="ORF">ENX16_01505</name>
</gene>
<feature type="domain" description="NIF system FeS cluster assembly NifU C-terminal" evidence="2">
    <location>
        <begin position="9"/>
        <end position="76"/>
    </location>
</feature>
<dbReference type="Pfam" id="PF01106">
    <property type="entry name" value="NifU"/>
    <property type="match status" value="1"/>
</dbReference>
<dbReference type="GO" id="GO:0016226">
    <property type="term" value="P:iron-sulfur cluster assembly"/>
    <property type="evidence" value="ECO:0007669"/>
    <property type="project" value="InterPro"/>
</dbReference>
<evidence type="ECO:0000313" key="3">
    <source>
        <dbReference type="EMBL" id="HGD12749.1"/>
    </source>
</evidence>
<sequence length="79" mass="8638">MNEEIKNNISKVIKEKIRPGLQLDGGDIELIEITDDGVVKVRLTGACAHCPFSSLTLAAGVEQTLKQQIPEVKRVEPVL</sequence>
<dbReference type="PANTHER" id="PTHR11178:SF25">
    <property type="entry name" value="NIFU-LIKE PROTEIN 3, CHLOROPLASTIC"/>
    <property type="match status" value="1"/>
</dbReference>